<evidence type="ECO:0000256" key="4">
    <source>
        <dbReference type="ARBA" id="ARBA00022723"/>
    </source>
</evidence>
<dbReference type="PRINTS" id="PR01159">
    <property type="entry name" value="DNAGYRASEB"/>
</dbReference>
<keyword evidence="5 12" id="KW-0547">Nucleotide-binding</keyword>
<dbReference type="InterPro" id="IPR002288">
    <property type="entry name" value="DNA_gyrase_B_C"/>
</dbReference>
<dbReference type="GO" id="GO:0006260">
    <property type="term" value="P:DNA replication"/>
    <property type="evidence" value="ECO:0007669"/>
    <property type="project" value="InterPro"/>
</dbReference>
<evidence type="ECO:0000256" key="11">
    <source>
        <dbReference type="ARBA" id="ARBA00063759"/>
    </source>
</evidence>
<keyword evidence="12" id="KW-0809">Transit peptide</keyword>
<name>A0AAE0WB85_9BIVA</name>
<evidence type="ECO:0000313" key="15">
    <source>
        <dbReference type="Proteomes" id="UP001195483"/>
    </source>
</evidence>
<dbReference type="PROSITE" id="PS50880">
    <property type="entry name" value="TOPRIM"/>
    <property type="match status" value="1"/>
</dbReference>
<dbReference type="InterPro" id="IPR022635">
    <property type="entry name" value="DNA_polIII_beta_C"/>
</dbReference>
<comment type="cofactor">
    <cofactor evidence="2">
        <name>Mg(2+)</name>
        <dbReference type="ChEBI" id="CHEBI:18420"/>
    </cofactor>
</comment>
<feature type="domain" description="Toprim" evidence="13">
    <location>
        <begin position="945"/>
        <end position="1060"/>
    </location>
</feature>
<dbReference type="PANTHER" id="PTHR45866">
    <property type="entry name" value="DNA GYRASE/TOPOISOMERASE SUBUNIT B"/>
    <property type="match status" value="1"/>
</dbReference>
<comment type="function">
    <text evidence="12">A type II topoisomerase that negatively supercoils closed circular double-stranded DNA in an ATP-dependent manner.</text>
</comment>
<dbReference type="SUPFAM" id="SSF54211">
    <property type="entry name" value="Ribosomal protein S5 domain 2-like"/>
    <property type="match status" value="1"/>
</dbReference>
<dbReference type="Gene3D" id="3.70.10.10">
    <property type="match status" value="1"/>
</dbReference>
<dbReference type="Pfam" id="PF02767">
    <property type="entry name" value="DNA_pol3_beta_2"/>
    <property type="match status" value="1"/>
</dbReference>
<dbReference type="GO" id="GO:0006265">
    <property type="term" value="P:DNA topological change"/>
    <property type="evidence" value="ECO:0007669"/>
    <property type="project" value="UniProtKB-UniRule"/>
</dbReference>
<gene>
    <name evidence="14" type="ORF">CHS0354_006949</name>
</gene>
<dbReference type="InterPro" id="IPR042174">
    <property type="entry name" value="RecF_2"/>
</dbReference>
<dbReference type="CDD" id="cd00822">
    <property type="entry name" value="TopoII_Trans_DNA_gyrase"/>
    <property type="match status" value="1"/>
</dbReference>
<dbReference type="NCBIfam" id="NF011501">
    <property type="entry name" value="PRK14939.1"/>
    <property type="match status" value="1"/>
</dbReference>
<dbReference type="Gene3D" id="3.40.50.670">
    <property type="match status" value="2"/>
</dbReference>
<dbReference type="SUPFAM" id="SSF55874">
    <property type="entry name" value="ATPase domain of HSP90 chaperone/DNA topoisomerase II/histidine kinase"/>
    <property type="match status" value="1"/>
</dbReference>
<keyword evidence="15" id="KW-1185">Reference proteome</keyword>
<comment type="caution">
    <text evidence="14">The sequence shown here is derived from an EMBL/GenBank/DDBJ whole genome shotgun (WGS) entry which is preliminary data.</text>
</comment>
<keyword evidence="9" id="KW-0238">DNA-binding</keyword>
<dbReference type="PRINTS" id="PR00418">
    <property type="entry name" value="TPI2FAMILY"/>
</dbReference>
<dbReference type="CDD" id="cd03366">
    <property type="entry name" value="TOPRIM_TopoIIA_GyrB"/>
    <property type="match status" value="1"/>
</dbReference>
<dbReference type="GO" id="GO:0003887">
    <property type="term" value="F:DNA-directed DNA polymerase activity"/>
    <property type="evidence" value="ECO:0007669"/>
    <property type="project" value="InterPro"/>
</dbReference>
<dbReference type="HAMAP" id="MF_01898">
    <property type="entry name" value="GyrB"/>
    <property type="match status" value="1"/>
</dbReference>
<comment type="catalytic activity">
    <reaction evidence="1 12">
        <text>ATP-dependent breakage, passage and rejoining of double-stranded DNA.</text>
        <dbReference type="EC" id="5.6.2.2"/>
    </reaction>
</comment>
<dbReference type="SMART" id="SM00433">
    <property type="entry name" value="TOP2c"/>
    <property type="match status" value="1"/>
</dbReference>
<comment type="cofactor">
    <cofactor evidence="12">
        <name>Ca(2+)</name>
        <dbReference type="ChEBI" id="CHEBI:29108"/>
    </cofactor>
    <cofactor evidence="12">
        <name>Mg(2+)</name>
        <dbReference type="ChEBI" id="CHEBI:18420"/>
    </cofactor>
    <cofactor evidence="12">
        <name>Mn(2+)</name>
        <dbReference type="ChEBI" id="CHEBI:29035"/>
    </cofactor>
</comment>
<dbReference type="Pfam" id="PF00204">
    <property type="entry name" value="DNA_gyraseB"/>
    <property type="match status" value="1"/>
</dbReference>
<dbReference type="Gene3D" id="3.10.150.10">
    <property type="entry name" value="DNA Polymerase III, subunit A, domain 2"/>
    <property type="match status" value="1"/>
</dbReference>
<evidence type="ECO:0000256" key="1">
    <source>
        <dbReference type="ARBA" id="ARBA00000185"/>
    </source>
</evidence>
<proteinExistence type="inferred from homology"/>
<reference evidence="14" key="3">
    <citation type="submission" date="2023-05" db="EMBL/GenBank/DDBJ databases">
        <authorList>
            <person name="Smith C.H."/>
        </authorList>
    </citation>
    <scope>NUCLEOTIDE SEQUENCE</scope>
    <source>
        <strain evidence="14">CHS0354</strain>
        <tissue evidence="14">Mantle</tissue>
    </source>
</reference>
<keyword evidence="10 12" id="KW-0413">Isomerase</keyword>
<dbReference type="NCBIfam" id="TIGR01059">
    <property type="entry name" value="gyrB"/>
    <property type="match status" value="1"/>
</dbReference>
<evidence type="ECO:0000256" key="5">
    <source>
        <dbReference type="ARBA" id="ARBA00022741"/>
    </source>
</evidence>
<dbReference type="Pfam" id="PF01751">
    <property type="entry name" value="Toprim"/>
    <property type="match status" value="1"/>
</dbReference>
<dbReference type="InterPro" id="IPR000565">
    <property type="entry name" value="Topo_IIA_B"/>
</dbReference>
<evidence type="ECO:0000256" key="6">
    <source>
        <dbReference type="ARBA" id="ARBA00022840"/>
    </source>
</evidence>
<dbReference type="GO" id="GO:0008408">
    <property type="term" value="F:3'-5' exonuclease activity"/>
    <property type="evidence" value="ECO:0007669"/>
    <property type="project" value="InterPro"/>
</dbReference>
<dbReference type="NCBIfam" id="NF004189">
    <property type="entry name" value="PRK05644.1"/>
    <property type="match status" value="1"/>
</dbReference>
<dbReference type="SUPFAM" id="SSF55979">
    <property type="entry name" value="DNA clamp"/>
    <property type="match status" value="3"/>
</dbReference>
<dbReference type="Gene3D" id="3.30.565.10">
    <property type="entry name" value="Histidine kinase-like ATPase, C-terminal domain"/>
    <property type="match status" value="1"/>
</dbReference>
<dbReference type="Proteomes" id="UP001195483">
    <property type="component" value="Unassembled WGS sequence"/>
</dbReference>
<dbReference type="InterPro" id="IPR013760">
    <property type="entry name" value="Topo_IIA-like_dom_sf"/>
</dbReference>
<dbReference type="CDD" id="cd00140">
    <property type="entry name" value="beta_clamp"/>
    <property type="match status" value="1"/>
</dbReference>
<dbReference type="Gene3D" id="1.20.1050.90">
    <property type="entry name" value="RecF/RecN/SMC, N-terminal domain"/>
    <property type="match status" value="1"/>
</dbReference>
<evidence type="ECO:0000256" key="12">
    <source>
        <dbReference type="RuleBase" id="RU362094"/>
    </source>
</evidence>
<dbReference type="Pfam" id="PF02518">
    <property type="entry name" value="HATPase_c"/>
    <property type="match status" value="1"/>
</dbReference>
<dbReference type="PROSITE" id="PS00177">
    <property type="entry name" value="TOPOISOMERASE_II"/>
    <property type="match status" value="1"/>
</dbReference>
<reference evidence="14" key="2">
    <citation type="journal article" date="2021" name="Genome Biol. Evol.">
        <title>Developing a high-quality reference genome for a parasitic bivalve with doubly uniparental inheritance (Bivalvia: Unionida).</title>
        <authorList>
            <person name="Smith C.H."/>
        </authorList>
    </citation>
    <scope>NUCLEOTIDE SEQUENCE</scope>
    <source>
        <strain evidence="14">CHS0354</strain>
        <tissue evidence="14">Mantle</tissue>
    </source>
</reference>
<evidence type="ECO:0000313" key="14">
    <source>
        <dbReference type="EMBL" id="KAK3608908.1"/>
    </source>
</evidence>
<dbReference type="InterPro" id="IPR036890">
    <property type="entry name" value="HATPase_C_sf"/>
</dbReference>
<dbReference type="GO" id="GO:0046872">
    <property type="term" value="F:metal ion binding"/>
    <property type="evidence" value="ECO:0007669"/>
    <property type="project" value="UniProtKB-UniRule"/>
</dbReference>
<keyword evidence="6 12" id="KW-0067">ATP-binding</keyword>
<keyword evidence="7" id="KW-0460">Magnesium</keyword>
<dbReference type="FunFam" id="3.40.50.670:FF:000001">
    <property type="entry name" value="DNA topoisomerase 2"/>
    <property type="match status" value="1"/>
</dbReference>
<protein>
    <recommendedName>
        <fullName evidence="12">DNA gyrase subunit B</fullName>
        <ecNumber evidence="12">5.6.2.2</ecNumber>
    </recommendedName>
</protein>
<dbReference type="Gene3D" id="3.30.230.10">
    <property type="match status" value="1"/>
</dbReference>
<dbReference type="Pfam" id="PF00986">
    <property type="entry name" value="DNA_gyraseB_C"/>
    <property type="match status" value="1"/>
</dbReference>
<dbReference type="InterPro" id="IPR022634">
    <property type="entry name" value="DNA_polIII_beta_N"/>
</dbReference>
<evidence type="ECO:0000256" key="8">
    <source>
        <dbReference type="ARBA" id="ARBA00023029"/>
    </source>
</evidence>
<dbReference type="InterPro" id="IPR003594">
    <property type="entry name" value="HATPase_dom"/>
</dbReference>
<dbReference type="InterPro" id="IPR014721">
    <property type="entry name" value="Ribsml_uS5_D2-typ_fold_subgr"/>
</dbReference>
<dbReference type="InterPro" id="IPR018522">
    <property type="entry name" value="TopoIIA_CS"/>
</dbReference>
<dbReference type="GO" id="GO:0009360">
    <property type="term" value="C:DNA polymerase III complex"/>
    <property type="evidence" value="ECO:0007669"/>
    <property type="project" value="InterPro"/>
</dbReference>
<dbReference type="EMBL" id="JAEAOA010000469">
    <property type="protein sequence ID" value="KAK3608908.1"/>
    <property type="molecule type" value="Genomic_DNA"/>
</dbReference>
<dbReference type="InterPro" id="IPR001241">
    <property type="entry name" value="Topo_IIA"/>
</dbReference>
<dbReference type="GO" id="GO:0003677">
    <property type="term" value="F:DNA binding"/>
    <property type="evidence" value="ECO:0007669"/>
    <property type="project" value="UniProtKB-UniRule"/>
</dbReference>
<evidence type="ECO:0000256" key="7">
    <source>
        <dbReference type="ARBA" id="ARBA00022842"/>
    </source>
</evidence>
<dbReference type="NCBIfam" id="TIGR00663">
    <property type="entry name" value="dnan"/>
    <property type="match status" value="1"/>
</dbReference>
<keyword evidence="8 12" id="KW-0799">Topoisomerase</keyword>
<dbReference type="EC" id="5.6.2.2" evidence="12"/>
<dbReference type="Pfam" id="PF00712">
    <property type="entry name" value="DNA_pol3_beta"/>
    <property type="match status" value="1"/>
</dbReference>
<comment type="subunit">
    <text evidence="11 12">Made up of two chains. The A chain is responsible for DNA breakage and rejoining; the B chain catalyzes ATP hydrolysis.</text>
</comment>
<sequence length="1312" mass="149743">MKFKLNKNNISGIMQIVTDIAHKNAPNDTIKNVLIDADTETSLVTVKVTNFEIFYEDSFKADVEVEGSICVNAHHFYNIVREMAYDELEIESTNQNWMHITSGNSKNRLPGINTDIYPDIIFEELSNSFEVDWKQWQRIINMLHLAIGENPARKNFTGLNIKSEGSDLIRLTSSDAFRMMTDIMPIKNKTGEEINVIIPKKSLLEYRKLNIADDAVVKVSFEDRTFQIESAHTKMKTVLVDAVYPDLTKVLNNQGVNRAVVNANKVLSALRVLKIFIMDNSAAKLTFENAVLKIESEKNDIGESLHEIECLYDEEKISIGVNIDFLTEVLQLFGTDEIEMFFGPPEKPIMLKNKAYPEYKTALQNTASDRIVFSAGFSEQGKRISVDGIPIKQASDHIKQVCSFVFSPDSLSAFKIQPAVRRYFADRILSLSDNIYFEYLKKFRRIQNQKNHLLKTGETSELETWNFLLAEIIGYICRAREKFTEQLNRILSENKQTERTKVYQIHYRPSAELTDKKQEDILSFLMSKKQREYAAAESIQQLEGLEAVRMRPGMYIGGVDSKALHHLVYEIVDNSVDESLAGYCDLIEIVLKEDNSVTVKDNGRGIPVGIHEKTGIPAAQLVMTSLHAGGKFNTSTYKVSGGLNGVGASVVNALSSKLVMEIYRNGKIYRQEYSKGIPTTPLEEVGTTDQRGTLIHFTPDATIFDEVIFDYDYLANRTREVAFLNKNLRIVISEEKTGKKNDFCYEGGIVSFVEYLNRNKETMLPAPIYVYGEDGDVISEICLQYNDTYNSQIISFVNNINTVEGGTHDQGFRQALLRVISTYAVDNKLMKSTDEKITQEDTREGLTAIISIKIPAPQFESQKKVKMTNQNVRGIVDKLFYDKLITYLEENPQLARKIVQKAIDALNARIAAKKARELTRRKSVLESSTLPGKLADCQERDPEKSELFIVEGDSAGGSAKQGRERKFQAILPLKGKILNVEKARFDKMLGNDEIKALILALGIGIGKDEMDMNKLRYKKIIIMSDADVDGSHILTLILTFFYRQFPEIIENGYLYVAKPPLYRLKRGKEEFYLDDEAELRKKVVEIFFKNKRIKGLADEDTATFASDLLNLIKNLENISSKSRLRPVYELLYLNQIRAANLQELNTALTERAGKPGYYEILIKENENKIEFRKKMNSYYYTQDILAQFNFEGYARFMSKFVIADKYKDNNRIVLEDDKKTELVFDNEFLLFEHIMEDSKSKNYIQRYKGLGEMNPEQLWETTMDPSRRSMLKVSVEDTVMADGVFNILMGDQVAPRRNFIIENALNVSYIDV</sequence>
<keyword evidence="4" id="KW-0479">Metal-binding</keyword>
<dbReference type="SMART" id="SM00387">
    <property type="entry name" value="HATPase_c"/>
    <property type="match status" value="1"/>
</dbReference>
<dbReference type="FunFam" id="3.30.565.10:FF:000002">
    <property type="entry name" value="DNA gyrase subunit B"/>
    <property type="match status" value="1"/>
</dbReference>
<dbReference type="GO" id="GO:0003918">
    <property type="term" value="F:DNA topoisomerase type II (double strand cut, ATP-hydrolyzing) activity"/>
    <property type="evidence" value="ECO:0007669"/>
    <property type="project" value="UniProtKB-UniRule"/>
</dbReference>
<dbReference type="InterPro" id="IPR013759">
    <property type="entry name" value="Topo_IIA_B_C"/>
</dbReference>
<dbReference type="InterPro" id="IPR006171">
    <property type="entry name" value="TOPRIM_dom"/>
</dbReference>
<dbReference type="InterPro" id="IPR034160">
    <property type="entry name" value="TOPRIM_GyrB"/>
</dbReference>
<dbReference type="CDD" id="cd16928">
    <property type="entry name" value="HATPase_GyrB-like"/>
    <property type="match status" value="1"/>
</dbReference>
<dbReference type="PANTHER" id="PTHR45866:SF1">
    <property type="entry name" value="DNA GYRASE SUBUNIT B, MITOCHONDRIAL"/>
    <property type="match status" value="1"/>
</dbReference>
<dbReference type="SUPFAM" id="SSF56719">
    <property type="entry name" value="Type II DNA topoisomerase"/>
    <property type="match status" value="1"/>
</dbReference>
<dbReference type="InterPro" id="IPR001001">
    <property type="entry name" value="DNA_polIII_beta"/>
</dbReference>
<comment type="similarity">
    <text evidence="3 12">Belongs to the type II topoisomerase GyrB family.</text>
</comment>
<dbReference type="GO" id="GO:0005524">
    <property type="term" value="F:ATP binding"/>
    <property type="evidence" value="ECO:0007669"/>
    <property type="project" value="UniProtKB-UniRule"/>
</dbReference>
<dbReference type="InterPro" id="IPR011557">
    <property type="entry name" value="GyrB"/>
</dbReference>
<dbReference type="InterPro" id="IPR022637">
    <property type="entry name" value="DNA_polIII_beta_cen"/>
</dbReference>
<dbReference type="InterPro" id="IPR046938">
    <property type="entry name" value="DNA_clamp_sf"/>
</dbReference>
<evidence type="ECO:0000256" key="3">
    <source>
        <dbReference type="ARBA" id="ARBA00010708"/>
    </source>
</evidence>
<dbReference type="FunFam" id="3.30.230.10:FF:000005">
    <property type="entry name" value="DNA gyrase subunit B"/>
    <property type="match status" value="1"/>
</dbReference>
<dbReference type="GO" id="GO:0005694">
    <property type="term" value="C:chromosome"/>
    <property type="evidence" value="ECO:0007669"/>
    <property type="project" value="InterPro"/>
</dbReference>
<dbReference type="InterPro" id="IPR013506">
    <property type="entry name" value="Topo_IIA_bsu_dom2"/>
</dbReference>
<dbReference type="Pfam" id="PF02768">
    <property type="entry name" value="DNA_pol3_beta_3"/>
    <property type="match status" value="1"/>
</dbReference>
<organism evidence="14 15">
    <name type="scientific">Potamilus streckersoni</name>
    <dbReference type="NCBI Taxonomy" id="2493646"/>
    <lineage>
        <taxon>Eukaryota</taxon>
        <taxon>Metazoa</taxon>
        <taxon>Spiralia</taxon>
        <taxon>Lophotrochozoa</taxon>
        <taxon>Mollusca</taxon>
        <taxon>Bivalvia</taxon>
        <taxon>Autobranchia</taxon>
        <taxon>Heteroconchia</taxon>
        <taxon>Palaeoheterodonta</taxon>
        <taxon>Unionida</taxon>
        <taxon>Unionoidea</taxon>
        <taxon>Unionidae</taxon>
        <taxon>Ambleminae</taxon>
        <taxon>Lampsilini</taxon>
        <taxon>Potamilus</taxon>
    </lineage>
</organism>
<evidence type="ECO:0000259" key="13">
    <source>
        <dbReference type="PROSITE" id="PS50880"/>
    </source>
</evidence>
<accession>A0AAE0WB85</accession>
<evidence type="ECO:0000256" key="9">
    <source>
        <dbReference type="ARBA" id="ARBA00023125"/>
    </source>
</evidence>
<evidence type="ECO:0000256" key="2">
    <source>
        <dbReference type="ARBA" id="ARBA00001946"/>
    </source>
</evidence>
<dbReference type="InterPro" id="IPR020568">
    <property type="entry name" value="Ribosomal_Su5_D2-typ_SF"/>
</dbReference>
<dbReference type="SMART" id="SM00480">
    <property type="entry name" value="POL3Bc"/>
    <property type="match status" value="1"/>
</dbReference>
<reference evidence="14" key="1">
    <citation type="journal article" date="2021" name="Genome Biol. Evol.">
        <title>A High-Quality Reference Genome for a Parasitic Bivalve with Doubly Uniparental Inheritance (Bivalvia: Unionida).</title>
        <authorList>
            <person name="Smith C.H."/>
        </authorList>
    </citation>
    <scope>NUCLEOTIDE SEQUENCE</scope>
    <source>
        <strain evidence="14">CHS0354</strain>
    </source>
</reference>
<evidence type="ECO:0000256" key="10">
    <source>
        <dbReference type="ARBA" id="ARBA00023235"/>
    </source>
</evidence>